<comment type="caution">
    <text evidence="1">The sequence shown here is derived from an EMBL/GenBank/DDBJ whole genome shotgun (WGS) entry which is preliminary data.</text>
</comment>
<dbReference type="Proteomes" id="UP001596154">
    <property type="component" value="Unassembled WGS sequence"/>
</dbReference>
<reference evidence="2" key="1">
    <citation type="journal article" date="2019" name="Int. J. Syst. Evol. Microbiol.">
        <title>The Global Catalogue of Microorganisms (GCM) 10K type strain sequencing project: providing services to taxonomists for standard genome sequencing and annotation.</title>
        <authorList>
            <consortium name="The Broad Institute Genomics Platform"/>
            <consortium name="The Broad Institute Genome Sequencing Center for Infectious Disease"/>
            <person name="Wu L."/>
            <person name="Ma J."/>
        </authorList>
    </citation>
    <scope>NUCLEOTIDE SEQUENCE [LARGE SCALE GENOMIC DNA]</scope>
    <source>
        <strain evidence="2">CGMCC 4.7248</strain>
    </source>
</reference>
<name>A0ABW0V0F7_9ACTN</name>
<dbReference type="EMBL" id="JBHSNY010000011">
    <property type="protein sequence ID" value="MFC5638006.1"/>
    <property type="molecule type" value="Genomic_DNA"/>
</dbReference>
<evidence type="ECO:0000313" key="1">
    <source>
        <dbReference type="EMBL" id="MFC5638006.1"/>
    </source>
</evidence>
<evidence type="ECO:0000313" key="2">
    <source>
        <dbReference type="Proteomes" id="UP001596154"/>
    </source>
</evidence>
<protein>
    <submittedName>
        <fullName evidence="1">Uncharacterized protein</fullName>
    </submittedName>
</protein>
<proteinExistence type="predicted"/>
<gene>
    <name evidence="1" type="ORF">ACFPZJ_30415</name>
</gene>
<dbReference type="RefSeq" id="WP_381028248.1">
    <property type="nucleotide sequence ID" value="NZ_JBHSNY010000011.1"/>
</dbReference>
<keyword evidence="2" id="KW-1185">Reference proteome</keyword>
<organism evidence="1 2">
    <name type="scientific">Streptomyces bullii</name>
    <dbReference type="NCBI Taxonomy" id="349910"/>
    <lineage>
        <taxon>Bacteria</taxon>
        <taxon>Bacillati</taxon>
        <taxon>Actinomycetota</taxon>
        <taxon>Actinomycetes</taxon>
        <taxon>Kitasatosporales</taxon>
        <taxon>Streptomycetaceae</taxon>
        <taxon>Streptomyces</taxon>
    </lineage>
</organism>
<accession>A0ABW0V0F7</accession>
<sequence length="132" mass="15428">MLLLNLAERGDWPKDRLRRLEHTARTDLPPCLTRDRRPLDPGRTVVRTAGSQAGSNCRDDCAFELCPYPPKGLDTHRVELTEAFCRAQLALLSRSRLLARPQAHWQRHTDLAELRDFWERMGRRAQNDLRMR</sequence>